<comment type="caution">
    <text evidence="3">The sequence shown here is derived from an EMBL/GenBank/DDBJ whole genome shotgun (WGS) entry which is preliminary data.</text>
</comment>
<name>A0ABR9TSA3_9FLAO</name>
<feature type="domain" description="Serine aminopeptidase S33" evidence="1">
    <location>
        <begin position="24"/>
        <end position="257"/>
    </location>
</feature>
<keyword evidence="4" id="KW-1185">Reference proteome</keyword>
<sequence length="567" mass="65456">MKSQTFTSFDKAEIYYKEWDFKPSQKTLIVLHRGHEHSDRMTEFATNERFSNYNIFSFDLRGHGHTKEPVSPVFMDYVRDMDAFVHFLNSQYEIKTEDIFIVANSITGVIVSAWVHDFAPRIAGMALLAPAFDIKLYVPFAKEFIALGTKLNKNLSVKSYVKAKVLTHDKTQQDLYNSDPLITKAIHGEMLVNYLNESKRIVDDAEAINVPTIVFSAEKDYVARNSTQKKFFIKLESTHKEFVELKDFYHGILFEKDRTIAYDHIKRFIEESFALTIPQASLSSDKFTKDEYHNISLKMISLPERLNFAFQKWSMGKIGFVSNGMKIGQVYGFDSGLSLDYVYKNTPAGKFGFGKLMDKSYLNAIGWRGIRIRKQHLLRQIEAQIERLQKENRPVKILDIAGGTGNYLFDIKNKYPEVEIVVNDFKKSNIEAGEKEMAEKGIDKMRFTNYNCFDPETYKKIDFTPNITIISGIFELFEDNKLVSNAISGVVSISEPDSAVIYTGQPWHPQLKMIAYVLNSHQEKDWVMRRRSQRELDNVFQFNKITKQNMLIDDFGIFTVSTGTVNK</sequence>
<evidence type="ECO:0000313" key="3">
    <source>
        <dbReference type="EMBL" id="MBE8727902.1"/>
    </source>
</evidence>
<evidence type="ECO:0000259" key="1">
    <source>
        <dbReference type="Pfam" id="PF12146"/>
    </source>
</evidence>
<organism evidence="3 4">
    <name type="scientific">Flavobacterium hungaricum</name>
    <dbReference type="NCBI Taxonomy" id="2082725"/>
    <lineage>
        <taxon>Bacteria</taxon>
        <taxon>Pseudomonadati</taxon>
        <taxon>Bacteroidota</taxon>
        <taxon>Flavobacteriia</taxon>
        <taxon>Flavobacteriales</taxon>
        <taxon>Flavobacteriaceae</taxon>
        <taxon>Flavobacterium</taxon>
    </lineage>
</organism>
<feature type="domain" description="Methyltransferase" evidence="2">
    <location>
        <begin position="265"/>
        <end position="562"/>
    </location>
</feature>
<reference evidence="3 4" key="1">
    <citation type="submission" date="2018-07" db="EMBL/GenBank/DDBJ databases">
        <title>Genome assembly of strain KB82.</title>
        <authorList>
            <person name="Kukolya J."/>
            <person name="Horvath B."/>
            <person name="Nagy I."/>
            <person name="Toth A."/>
        </authorList>
    </citation>
    <scope>NUCLEOTIDE SEQUENCE [LARGE SCALE GENOMIC DNA]</scope>
    <source>
        <strain evidence="3 4">Kb82</strain>
    </source>
</reference>
<accession>A0ABR9TSA3</accession>
<dbReference type="PANTHER" id="PTHR11614">
    <property type="entry name" value="PHOSPHOLIPASE-RELATED"/>
    <property type="match status" value="1"/>
</dbReference>
<dbReference type="Gene3D" id="3.40.50.1820">
    <property type="entry name" value="alpha/beta hydrolase"/>
    <property type="match status" value="1"/>
</dbReference>
<dbReference type="InterPro" id="IPR022744">
    <property type="entry name" value="MeTrfase_dom_put"/>
</dbReference>
<gene>
    <name evidence="3" type="ORF">C4F50_23545</name>
</gene>
<dbReference type="Proteomes" id="UP000640614">
    <property type="component" value="Unassembled WGS sequence"/>
</dbReference>
<evidence type="ECO:0000259" key="2">
    <source>
        <dbReference type="Pfam" id="PF12147"/>
    </source>
</evidence>
<dbReference type="RefSeq" id="WP_194141028.1">
    <property type="nucleotide sequence ID" value="NZ_PRDM01000006.1"/>
</dbReference>
<dbReference type="SUPFAM" id="SSF53335">
    <property type="entry name" value="S-adenosyl-L-methionine-dependent methyltransferases"/>
    <property type="match status" value="1"/>
</dbReference>
<dbReference type="GO" id="GO:0016787">
    <property type="term" value="F:hydrolase activity"/>
    <property type="evidence" value="ECO:0007669"/>
    <property type="project" value="UniProtKB-KW"/>
</dbReference>
<dbReference type="InterPro" id="IPR051044">
    <property type="entry name" value="MAG_DAG_Lipase"/>
</dbReference>
<keyword evidence="3" id="KW-0378">Hydrolase</keyword>
<proteinExistence type="predicted"/>
<dbReference type="Pfam" id="PF12147">
    <property type="entry name" value="Methyltransf_20"/>
    <property type="match status" value="1"/>
</dbReference>
<dbReference type="EMBL" id="PRDM01000006">
    <property type="protein sequence ID" value="MBE8727902.1"/>
    <property type="molecule type" value="Genomic_DNA"/>
</dbReference>
<dbReference type="InterPro" id="IPR022742">
    <property type="entry name" value="Hydrolase_4"/>
</dbReference>
<dbReference type="InterPro" id="IPR029058">
    <property type="entry name" value="AB_hydrolase_fold"/>
</dbReference>
<protein>
    <submittedName>
        <fullName evidence="3">Alpha/beta fold hydrolase</fullName>
    </submittedName>
</protein>
<dbReference type="Pfam" id="PF12146">
    <property type="entry name" value="Hydrolase_4"/>
    <property type="match status" value="1"/>
</dbReference>
<dbReference type="SUPFAM" id="SSF53474">
    <property type="entry name" value="alpha/beta-Hydrolases"/>
    <property type="match status" value="1"/>
</dbReference>
<dbReference type="Gene3D" id="3.40.50.150">
    <property type="entry name" value="Vaccinia Virus protein VP39"/>
    <property type="match status" value="1"/>
</dbReference>
<dbReference type="InterPro" id="IPR029063">
    <property type="entry name" value="SAM-dependent_MTases_sf"/>
</dbReference>
<evidence type="ECO:0000313" key="4">
    <source>
        <dbReference type="Proteomes" id="UP000640614"/>
    </source>
</evidence>